<proteinExistence type="predicted"/>
<evidence type="ECO:0000256" key="1">
    <source>
        <dbReference type="SAM" id="MobiDB-lite"/>
    </source>
</evidence>
<name>A0A4P9WCL8_9FUNG</name>
<dbReference type="Proteomes" id="UP000269721">
    <property type="component" value="Unassembled WGS sequence"/>
</dbReference>
<feature type="region of interest" description="Disordered" evidence="1">
    <location>
        <begin position="176"/>
        <end position="204"/>
    </location>
</feature>
<reference evidence="3" key="1">
    <citation type="journal article" date="2018" name="Nat. Microbiol.">
        <title>Leveraging single-cell genomics to expand the fungal tree of life.</title>
        <authorList>
            <person name="Ahrendt S.R."/>
            <person name="Quandt C.A."/>
            <person name="Ciobanu D."/>
            <person name="Clum A."/>
            <person name="Salamov A."/>
            <person name="Andreopoulos B."/>
            <person name="Cheng J.F."/>
            <person name="Woyke T."/>
            <person name="Pelin A."/>
            <person name="Henrissat B."/>
            <person name="Reynolds N.K."/>
            <person name="Benny G.L."/>
            <person name="Smith M.E."/>
            <person name="James T.Y."/>
            <person name="Grigoriev I.V."/>
        </authorList>
    </citation>
    <scope>NUCLEOTIDE SEQUENCE [LARGE SCALE GENOMIC DNA]</scope>
</reference>
<keyword evidence="3" id="KW-1185">Reference proteome</keyword>
<organism evidence="2 3">
    <name type="scientific">Blyttiomyces helicus</name>
    <dbReference type="NCBI Taxonomy" id="388810"/>
    <lineage>
        <taxon>Eukaryota</taxon>
        <taxon>Fungi</taxon>
        <taxon>Fungi incertae sedis</taxon>
        <taxon>Chytridiomycota</taxon>
        <taxon>Chytridiomycota incertae sedis</taxon>
        <taxon>Chytridiomycetes</taxon>
        <taxon>Chytridiomycetes incertae sedis</taxon>
        <taxon>Blyttiomyces</taxon>
    </lineage>
</organism>
<protein>
    <submittedName>
        <fullName evidence="2">Uncharacterized protein</fullName>
    </submittedName>
</protein>
<feature type="region of interest" description="Disordered" evidence="1">
    <location>
        <begin position="1"/>
        <end position="22"/>
    </location>
</feature>
<gene>
    <name evidence="2" type="ORF">BDK51DRAFT_30809</name>
</gene>
<sequence>MIHHRTPVQGVDGDEDVSSSEVGAGAGLGGFEKLENQNDGCKGADLSVVDRVWADWEIATFEIPHTEGERTIPQLAGHSHHGCLFAYRTPSFLFSSSVHFEILLFSPHQFYTNGLQLDKDLLGWTSHGWINIQPDIEGNHSPSTGQDYVQLAILHIIRFGHPVSYYFRMHRTNRLDKNTRPHTDKPQTNAVLPPSSPQSILYQA</sequence>
<dbReference type="AlphaFoldDB" id="A0A4P9WCL8"/>
<accession>A0A4P9WCL8</accession>
<evidence type="ECO:0000313" key="2">
    <source>
        <dbReference type="EMBL" id="RKO89353.1"/>
    </source>
</evidence>
<feature type="compositionally biased region" description="Basic and acidic residues" evidence="1">
    <location>
        <begin position="176"/>
        <end position="185"/>
    </location>
</feature>
<dbReference type="EMBL" id="KZ996142">
    <property type="protein sequence ID" value="RKO89353.1"/>
    <property type="molecule type" value="Genomic_DNA"/>
</dbReference>
<evidence type="ECO:0000313" key="3">
    <source>
        <dbReference type="Proteomes" id="UP000269721"/>
    </source>
</evidence>